<dbReference type="AlphaFoldDB" id="A0A232M4R7"/>
<keyword evidence="2" id="KW-0689">Ribosomal protein</keyword>
<evidence type="ECO:0000313" key="4">
    <source>
        <dbReference type="EMBL" id="OXV11332.1"/>
    </source>
</evidence>
<dbReference type="Gene3D" id="3.30.1370.30">
    <property type="match status" value="1"/>
</dbReference>
<dbReference type="Gene3D" id="3.30.1490.10">
    <property type="match status" value="1"/>
</dbReference>
<dbReference type="Proteomes" id="UP000243515">
    <property type="component" value="Unassembled WGS sequence"/>
</dbReference>
<comment type="caution">
    <text evidence="4">The sequence shown here is derived from an EMBL/GenBank/DDBJ whole genome shotgun (WGS) entry which is preliminary data.</text>
</comment>
<evidence type="ECO:0008006" key="6">
    <source>
        <dbReference type="Google" id="ProtNLM"/>
    </source>
</evidence>
<accession>A0A232M4R7</accession>
<proteinExistence type="inferred from homology"/>
<keyword evidence="5" id="KW-1185">Reference proteome</keyword>
<reference evidence="4 5" key="1">
    <citation type="journal article" date="2015" name="Environ. Microbiol.">
        <title>Metagenome sequence of Elaphomyces granulatus from sporocarp tissue reveals Ascomycota ectomycorrhizal fingerprints of genome expansion and a Proteobacteria-rich microbiome.</title>
        <authorList>
            <person name="Quandt C.A."/>
            <person name="Kohler A."/>
            <person name="Hesse C.N."/>
            <person name="Sharpton T.J."/>
            <person name="Martin F."/>
            <person name="Spatafora J.W."/>
        </authorList>
    </citation>
    <scope>NUCLEOTIDE SEQUENCE [LARGE SCALE GENOMIC DNA]</scope>
    <source>
        <strain evidence="4 5">OSC145934</strain>
    </source>
</reference>
<evidence type="ECO:0000256" key="2">
    <source>
        <dbReference type="ARBA" id="ARBA00022980"/>
    </source>
</evidence>
<dbReference type="FunFam" id="3.30.1370.30:FF:000006">
    <property type="entry name" value="40S ribosomal protein S8"/>
    <property type="match status" value="1"/>
</dbReference>
<organism evidence="4 5">
    <name type="scientific">Elaphomyces granulatus</name>
    <dbReference type="NCBI Taxonomy" id="519963"/>
    <lineage>
        <taxon>Eukaryota</taxon>
        <taxon>Fungi</taxon>
        <taxon>Dikarya</taxon>
        <taxon>Ascomycota</taxon>
        <taxon>Pezizomycotina</taxon>
        <taxon>Eurotiomycetes</taxon>
        <taxon>Eurotiomycetidae</taxon>
        <taxon>Eurotiales</taxon>
        <taxon>Elaphomycetaceae</taxon>
        <taxon>Elaphomyces</taxon>
    </lineage>
</organism>
<dbReference type="OrthoDB" id="409928at2759"/>
<evidence type="ECO:0000256" key="3">
    <source>
        <dbReference type="ARBA" id="ARBA00023274"/>
    </source>
</evidence>
<protein>
    <recommendedName>
        <fullName evidence="6">Ribosomal protein S8</fullName>
    </recommendedName>
</protein>
<dbReference type="GO" id="GO:0006412">
    <property type="term" value="P:translation"/>
    <property type="evidence" value="ECO:0007669"/>
    <property type="project" value="InterPro"/>
</dbReference>
<keyword evidence="3" id="KW-0687">Ribonucleoprotein</keyword>
<sequence length="224" mass="24238">AIVIHKCTFCFADGIERSAVPLKFSTGLLQRPYALERLSHITTAVLGHSLLIPDMSLVNLAHVCSSLNNANKARLALASIPHTKLHLNICIALQQSGLISSIVRGGPTAPAPHLLLGHPTIVDEEAGAEPVTQSNVASRRLWVGLKYWQSEPVLGTMTSISTPKRKISVKLPDLRNILQGRRSGSVDGLRSPGECLYLKTDRGFMEARECVEKKVGGLALVRVN</sequence>
<dbReference type="EMBL" id="NPHW01002506">
    <property type="protein sequence ID" value="OXV11332.1"/>
    <property type="molecule type" value="Genomic_DNA"/>
</dbReference>
<dbReference type="Pfam" id="PF00410">
    <property type="entry name" value="Ribosomal_S8"/>
    <property type="match status" value="1"/>
</dbReference>
<evidence type="ECO:0000256" key="1">
    <source>
        <dbReference type="ARBA" id="ARBA00006471"/>
    </source>
</evidence>
<name>A0A232M4R7_9EURO</name>
<dbReference type="GO" id="GO:1990904">
    <property type="term" value="C:ribonucleoprotein complex"/>
    <property type="evidence" value="ECO:0007669"/>
    <property type="project" value="UniProtKB-KW"/>
</dbReference>
<dbReference type="SUPFAM" id="SSF56047">
    <property type="entry name" value="Ribosomal protein S8"/>
    <property type="match status" value="1"/>
</dbReference>
<dbReference type="GO" id="GO:0003735">
    <property type="term" value="F:structural constituent of ribosome"/>
    <property type="evidence" value="ECO:0007669"/>
    <property type="project" value="InterPro"/>
</dbReference>
<evidence type="ECO:0000313" key="5">
    <source>
        <dbReference type="Proteomes" id="UP000243515"/>
    </source>
</evidence>
<dbReference type="PANTHER" id="PTHR11758">
    <property type="entry name" value="40S RIBOSOMAL PROTEIN S15A"/>
    <property type="match status" value="1"/>
</dbReference>
<gene>
    <name evidence="4" type="ORF">Egran_00905</name>
</gene>
<feature type="non-terminal residue" evidence="4">
    <location>
        <position position="1"/>
    </location>
</feature>
<dbReference type="InterPro" id="IPR000630">
    <property type="entry name" value="Ribosomal_uS8"/>
</dbReference>
<dbReference type="GO" id="GO:0005840">
    <property type="term" value="C:ribosome"/>
    <property type="evidence" value="ECO:0007669"/>
    <property type="project" value="UniProtKB-KW"/>
</dbReference>
<dbReference type="InterPro" id="IPR035987">
    <property type="entry name" value="Ribosomal_uS8_sf"/>
</dbReference>
<comment type="similarity">
    <text evidence="1">Belongs to the universal ribosomal protein uS8 family.</text>
</comment>